<comment type="caution">
    <text evidence="1">The sequence shown here is derived from an EMBL/GenBank/DDBJ whole genome shotgun (WGS) entry which is preliminary data.</text>
</comment>
<gene>
    <name evidence="1" type="ORF">C0630_18685</name>
</gene>
<dbReference type="Proteomes" id="UP000235015">
    <property type="component" value="Unassembled WGS sequence"/>
</dbReference>
<organism evidence="1 2">
    <name type="scientific">Sedimenticola selenatireducens</name>
    <dbReference type="NCBI Taxonomy" id="191960"/>
    <lineage>
        <taxon>Bacteria</taxon>
        <taxon>Pseudomonadati</taxon>
        <taxon>Pseudomonadota</taxon>
        <taxon>Gammaproteobacteria</taxon>
        <taxon>Chromatiales</taxon>
        <taxon>Sedimenticolaceae</taxon>
        <taxon>Sedimenticola</taxon>
    </lineage>
</organism>
<protein>
    <submittedName>
        <fullName evidence="1">Uncharacterized protein</fullName>
    </submittedName>
</protein>
<accession>A0A2N6CS58</accession>
<sequence>MAMTTKCIGTRNADRSNDQSIAVLLGPEQLDQITMSELLFSTSRFLPPYAAIPDPYKFGNTKWNRLFSDWFYSGVADLHLIPKGGVDVNKALRVIKAHMISFEPSHGHKEAGVAYMMSLLFEDATWSLYSVDPIDLIGG</sequence>
<dbReference type="RefSeq" id="WP_051302595.1">
    <property type="nucleotide sequence ID" value="NZ_CBDUFW010000156.1"/>
</dbReference>
<proteinExistence type="predicted"/>
<reference evidence="1 2" key="1">
    <citation type="submission" date="2017-11" db="EMBL/GenBank/DDBJ databases">
        <title>Genome-resolved metagenomics identifies genetic mobility, metabolic interactions, and unexpected diversity in perchlorate-reducing communities.</title>
        <authorList>
            <person name="Barnum T.P."/>
            <person name="Figueroa I.A."/>
            <person name="Carlstrom C.I."/>
            <person name="Lucas L.N."/>
            <person name="Engelbrektson A.L."/>
            <person name="Coates J.D."/>
        </authorList>
    </citation>
    <scope>NUCLEOTIDE SEQUENCE [LARGE SCALE GENOMIC DNA]</scope>
    <source>
        <strain evidence="1">BM301</strain>
    </source>
</reference>
<dbReference type="AlphaFoldDB" id="A0A2N6CS58"/>
<dbReference type="STRING" id="1111735.GCA_000428045_02624"/>
<name>A0A2N6CS58_9GAMM</name>
<evidence type="ECO:0000313" key="2">
    <source>
        <dbReference type="Proteomes" id="UP000235015"/>
    </source>
</evidence>
<evidence type="ECO:0000313" key="1">
    <source>
        <dbReference type="EMBL" id="PLX59926.1"/>
    </source>
</evidence>
<dbReference type="EMBL" id="PKUN01000030">
    <property type="protein sequence ID" value="PLX59926.1"/>
    <property type="molecule type" value="Genomic_DNA"/>
</dbReference>